<evidence type="ECO:0000256" key="1">
    <source>
        <dbReference type="SAM" id="MobiDB-lite"/>
    </source>
</evidence>
<accession>A0A1F6CPR6</accession>
<sequence length="96" mass="10123">MSDNSVLFEATLMAIKGDHDDVLLPAHHGVSDGQNAEPPPRPQAGSVESAMRMEEPKFDEAGLSVVTDAELQALKDAGFEVQVGLRGGLSGHLKNS</sequence>
<evidence type="ECO:0000313" key="2">
    <source>
        <dbReference type="EMBL" id="OGG51148.1"/>
    </source>
</evidence>
<feature type="region of interest" description="Disordered" evidence="1">
    <location>
        <begin position="23"/>
        <end position="53"/>
    </location>
</feature>
<comment type="caution">
    <text evidence="2">The sequence shown here is derived from an EMBL/GenBank/DDBJ whole genome shotgun (WGS) entry which is preliminary data.</text>
</comment>
<protein>
    <submittedName>
        <fullName evidence="2">Uncharacterized protein</fullName>
    </submittedName>
</protein>
<name>A0A1F6CPR6_9BACT</name>
<evidence type="ECO:0000313" key="3">
    <source>
        <dbReference type="Proteomes" id="UP000176445"/>
    </source>
</evidence>
<gene>
    <name evidence="2" type="ORF">A2704_01350</name>
</gene>
<dbReference type="EMBL" id="MFKW01000038">
    <property type="protein sequence ID" value="OGG51148.1"/>
    <property type="molecule type" value="Genomic_DNA"/>
</dbReference>
<dbReference type="AlphaFoldDB" id="A0A1F6CPR6"/>
<proteinExistence type="predicted"/>
<dbReference type="Proteomes" id="UP000176445">
    <property type="component" value="Unassembled WGS sequence"/>
</dbReference>
<organism evidence="2 3">
    <name type="scientific">Candidatus Kaiserbacteria bacterium RIFCSPHIGHO2_01_FULL_54_36b</name>
    <dbReference type="NCBI Taxonomy" id="1798483"/>
    <lineage>
        <taxon>Bacteria</taxon>
        <taxon>Candidatus Kaiseribacteriota</taxon>
    </lineage>
</organism>
<reference evidence="2 3" key="1">
    <citation type="journal article" date="2016" name="Nat. Commun.">
        <title>Thousands of microbial genomes shed light on interconnected biogeochemical processes in an aquifer system.</title>
        <authorList>
            <person name="Anantharaman K."/>
            <person name="Brown C.T."/>
            <person name="Hug L.A."/>
            <person name="Sharon I."/>
            <person name="Castelle C.J."/>
            <person name="Probst A.J."/>
            <person name="Thomas B.C."/>
            <person name="Singh A."/>
            <person name="Wilkins M.J."/>
            <person name="Karaoz U."/>
            <person name="Brodie E.L."/>
            <person name="Williams K.H."/>
            <person name="Hubbard S.S."/>
            <person name="Banfield J.F."/>
        </authorList>
    </citation>
    <scope>NUCLEOTIDE SEQUENCE [LARGE SCALE GENOMIC DNA]</scope>
</reference>